<keyword evidence="3" id="KW-1185">Reference proteome</keyword>
<proteinExistence type="predicted"/>
<sequence length="180" mass="21007">MQELEKGSNNKNGLMKKVIQLDNNRWEIITVSSKKIEETKINIEMETKEKGDEKILIGGDFNARLGDKGTRIIDKEKGEKRGAKDKANNKEGKILWQIIEEMGWEILNGNKEGDEEGEWTYVGARGESIIDYRIVNEEAWEEIESFKVGERVESDHMPLEIKIKGKEQEYEKQERRHERK</sequence>
<dbReference type="InterPro" id="IPR005135">
    <property type="entry name" value="Endo/exonuclease/phosphatase"/>
</dbReference>
<name>A0AA38HRJ9_9CUCU</name>
<dbReference type="AlphaFoldDB" id="A0AA38HRJ9"/>
<feature type="domain" description="Endonuclease/exonuclease/phosphatase" evidence="1">
    <location>
        <begin position="35"/>
        <end position="159"/>
    </location>
</feature>
<dbReference type="Proteomes" id="UP001168821">
    <property type="component" value="Unassembled WGS sequence"/>
</dbReference>
<dbReference type="SUPFAM" id="SSF56219">
    <property type="entry name" value="DNase I-like"/>
    <property type="match status" value="1"/>
</dbReference>
<evidence type="ECO:0000313" key="3">
    <source>
        <dbReference type="Proteomes" id="UP001168821"/>
    </source>
</evidence>
<reference evidence="2" key="1">
    <citation type="journal article" date="2023" name="G3 (Bethesda)">
        <title>Whole genome assemblies of Zophobas morio and Tenebrio molitor.</title>
        <authorList>
            <person name="Kaur S."/>
            <person name="Stinson S.A."/>
            <person name="diCenzo G.C."/>
        </authorList>
    </citation>
    <scope>NUCLEOTIDE SEQUENCE</scope>
    <source>
        <strain evidence="2">QUZm001</strain>
    </source>
</reference>
<evidence type="ECO:0000313" key="2">
    <source>
        <dbReference type="EMBL" id="KAJ3641816.1"/>
    </source>
</evidence>
<dbReference type="InterPro" id="IPR036691">
    <property type="entry name" value="Endo/exonu/phosph_ase_sf"/>
</dbReference>
<comment type="caution">
    <text evidence="2">The sequence shown here is derived from an EMBL/GenBank/DDBJ whole genome shotgun (WGS) entry which is preliminary data.</text>
</comment>
<dbReference type="EMBL" id="JALNTZ010000009">
    <property type="protein sequence ID" value="KAJ3641816.1"/>
    <property type="molecule type" value="Genomic_DNA"/>
</dbReference>
<evidence type="ECO:0000259" key="1">
    <source>
        <dbReference type="Pfam" id="PF14529"/>
    </source>
</evidence>
<dbReference type="Pfam" id="PF14529">
    <property type="entry name" value="Exo_endo_phos_2"/>
    <property type="match status" value="1"/>
</dbReference>
<dbReference type="GO" id="GO:0003824">
    <property type="term" value="F:catalytic activity"/>
    <property type="evidence" value="ECO:0007669"/>
    <property type="project" value="InterPro"/>
</dbReference>
<organism evidence="2 3">
    <name type="scientific">Zophobas morio</name>
    <dbReference type="NCBI Taxonomy" id="2755281"/>
    <lineage>
        <taxon>Eukaryota</taxon>
        <taxon>Metazoa</taxon>
        <taxon>Ecdysozoa</taxon>
        <taxon>Arthropoda</taxon>
        <taxon>Hexapoda</taxon>
        <taxon>Insecta</taxon>
        <taxon>Pterygota</taxon>
        <taxon>Neoptera</taxon>
        <taxon>Endopterygota</taxon>
        <taxon>Coleoptera</taxon>
        <taxon>Polyphaga</taxon>
        <taxon>Cucujiformia</taxon>
        <taxon>Tenebrionidae</taxon>
        <taxon>Zophobas</taxon>
    </lineage>
</organism>
<gene>
    <name evidence="2" type="ORF">Zmor_028289</name>
</gene>
<dbReference type="Gene3D" id="3.60.10.10">
    <property type="entry name" value="Endonuclease/exonuclease/phosphatase"/>
    <property type="match status" value="1"/>
</dbReference>
<protein>
    <recommendedName>
        <fullName evidence="1">Endonuclease/exonuclease/phosphatase domain-containing protein</fullName>
    </recommendedName>
</protein>
<accession>A0AA38HRJ9</accession>